<dbReference type="EMBL" id="JAWDGP010006426">
    <property type="protein sequence ID" value="KAK3741453.1"/>
    <property type="molecule type" value="Genomic_DNA"/>
</dbReference>
<reference evidence="1" key="1">
    <citation type="journal article" date="2023" name="G3 (Bethesda)">
        <title>A reference genome for the long-term kleptoplast-retaining sea slug Elysia crispata morphotype clarki.</title>
        <authorList>
            <person name="Eastman K.E."/>
            <person name="Pendleton A.L."/>
            <person name="Shaikh M.A."/>
            <person name="Suttiyut T."/>
            <person name="Ogas R."/>
            <person name="Tomko P."/>
            <person name="Gavelis G."/>
            <person name="Widhalm J.R."/>
            <person name="Wisecaver J.H."/>
        </authorList>
    </citation>
    <scope>NUCLEOTIDE SEQUENCE</scope>
    <source>
        <strain evidence="1">ECLA1</strain>
    </source>
</reference>
<accession>A0AAE0YDW7</accession>
<comment type="caution">
    <text evidence="1">The sequence shown here is derived from an EMBL/GenBank/DDBJ whole genome shotgun (WGS) entry which is preliminary data.</text>
</comment>
<name>A0AAE0YDW7_9GAST</name>
<dbReference type="Proteomes" id="UP001283361">
    <property type="component" value="Unassembled WGS sequence"/>
</dbReference>
<organism evidence="1 2">
    <name type="scientific">Elysia crispata</name>
    <name type="common">lettuce slug</name>
    <dbReference type="NCBI Taxonomy" id="231223"/>
    <lineage>
        <taxon>Eukaryota</taxon>
        <taxon>Metazoa</taxon>
        <taxon>Spiralia</taxon>
        <taxon>Lophotrochozoa</taxon>
        <taxon>Mollusca</taxon>
        <taxon>Gastropoda</taxon>
        <taxon>Heterobranchia</taxon>
        <taxon>Euthyneura</taxon>
        <taxon>Panpulmonata</taxon>
        <taxon>Sacoglossa</taxon>
        <taxon>Placobranchoidea</taxon>
        <taxon>Plakobranchidae</taxon>
        <taxon>Elysia</taxon>
    </lineage>
</organism>
<sequence length="101" mass="10894">MSSDSPSTDKLVLQSSVGLRVSGFSTHILSFLTTRQSHTRSVPKGVSGHMCGGLYGQWVSADWLLDRPRGQPGLAHFPLEVAPGRIRDRITGAANTTKGQY</sequence>
<gene>
    <name evidence="1" type="ORF">RRG08_017582</name>
</gene>
<dbReference type="AlphaFoldDB" id="A0AAE0YDW7"/>
<protein>
    <submittedName>
        <fullName evidence="1">Uncharacterized protein</fullName>
    </submittedName>
</protein>
<proteinExistence type="predicted"/>
<evidence type="ECO:0000313" key="1">
    <source>
        <dbReference type="EMBL" id="KAK3741453.1"/>
    </source>
</evidence>
<evidence type="ECO:0000313" key="2">
    <source>
        <dbReference type="Proteomes" id="UP001283361"/>
    </source>
</evidence>
<keyword evidence="2" id="KW-1185">Reference proteome</keyword>